<feature type="region of interest" description="Disordered" evidence="1">
    <location>
        <begin position="1"/>
        <end position="62"/>
    </location>
</feature>
<dbReference type="EMBL" id="BRZI01000075">
    <property type="protein sequence ID" value="GLD33348.1"/>
    <property type="molecule type" value="Genomic_DNA"/>
</dbReference>
<evidence type="ECO:0000256" key="1">
    <source>
        <dbReference type="SAM" id="MobiDB-lite"/>
    </source>
</evidence>
<evidence type="ECO:0000313" key="4">
    <source>
        <dbReference type="Proteomes" id="UP001064782"/>
    </source>
</evidence>
<evidence type="ECO:0000313" key="3">
    <source>
        <dbReference type="EMBL" id="GLD33348.1"/>
    </source>
</evidence>
<evidence type="ECO:0000313" key="2">
    <source>
        <dbReference type="EMBL" id="GLB85843.1"/>
    </source>
</evidence>
<name>A0A9P3V0R6_9MYCO</name>
<dbReference type="AlphaFoldDB" id="A0A9P3V0R6"/>
<dbReference type="Proteomes" id="UP001064782">
    <property type="component" value="Unassembled WGS sequence"/>
</dbReference>
<organism evidence="3 4">
    <name type="scientific">Mycobacterium kiyosense</name>
    <dbReference type="NCBI Taxonomy" id="2871094"/>
    <lineage>
        <taxon>Bacteria</taxon>
        <taxon>Bacillati</taxon>
        <taxon>Actinomycetota</taxon>
        <taxon>Actinomycetes</taxon>
        <taxon>Mycobacteriales</taxon>
        <taxon>Mycobacteriaceae</taxon>
        <taxon>Mycobacterium</taxon>
    </lineage>
</organism>
<reference evidence="3" key="1">
    <citation type="submission" date="2022-08" db="EMBL/GenBank/DDBJ databases">
        <title>Mycobacterium kiyosense sp. nov., scotochromogenic slow-glowing species isolated from respiratory specimens.</title>
        <authorList>
            <person name="Fukano H."/>
            <person name="Kazumi Y."/>
            <person name="Sakagami N."/>
            <person name="Ato M."/>
            <person name="Mitarai S."/>
            <person name="Hoshino Y."/>
        </authorList>
    </citation>
    <scope>NUCLEOTIDE SEQUENCE</scope>
    <source>
        <strain evidence="3">1413</strain>
        <strain evidence="2">SRL2020-028</strain>
    </source>
</reference>
<feature type="compositionally biased region" description="Low complexity" evidence="1">
    <location>
        <begin position="1"/>
        <end position="15"/>
    </location>
</feature>
<dbReference type="Proteomes" id="UP001165663">
    <property type="component" value="Unassembled WGS sequence"/>
</dbReference>
<proteinExistence type="predicted"/>
<sequence>MDTTTATRTATTTRANPYPSVSPAGTSSAPIRRKVVTGTTLASVARHRYSSPRRSVELRSGG</sequence>
<keyword evidence="4" id="KW-1185">Reference proteome</keyword>
<comment type="caution">
    <text evidence="3">The sequence shown here is derived from an EMBL/GenBank/DDBJ whole genome shotgun (WGS) entry which is preliminary data.</text>
</comment>
<protein>
    <submittedName>
        <fullName evidence="3">Uncharacterized protein</fullName>
    </submittedName>
</protein>
<gene>
    <name evidence="3" type="ORF">Mkiyose1413_52310</name>
    <name evidence="2" type="ORF">SRL2020028_50990</name>
</gene>
<dbReference type="EMBL" id="BRXE01000102">
    <property type="protein sequence ID" value="GLB85843.1"/>
    <property type="molecule type" value="Genomic_DNA"/>
</dbReference>
<accession>A0A9P3V0R6</accession>